<comment type="caution">
    <text evidence="1">The sequence shown here is derived from an EMBL/GenBank/DDBJ whole genome shotgun (WGS) entry which is preliminary data.</text>
</comment>
<protein>
    <submittedName>
        <fullName evidence="1">Uncharacterized protein</fullName>
    </submittedName>
</protein>
<proteinExistence type="predicted"/>
<evidence type="ECO:0000313" key="2">
    <source>
        <dbReference type="Proteomes" id="UP000233551"/>
    </source>
</evidence>
<accession>A0A2I0HHJ2</accession>
<reference evidence="1 2" key="1">
    <citation type="submission" date="2017-11" db="EMBL/GenBank/DDBJ databases">
        <title>De-novo sequencing of pomegranate (Punica granatum L.) genome.</title>
        <authorList>
            <person name="Akparov Z."/>
            <person name="Amiraslanov A."/>
            <person name="Hajiyeva S."/>
            <person name="Abbasov M."/>
            <person name="Kaur K."/>
            <person name="Hamwieh A."/>
            <person name="Solovyev V."/>
            <person name="Salamov A."/>
            <person name="Braich B."/>
            <person name="Kosarev P."/>
            <person name="Mahmoud A."/>
            <person name="Hajiyev E."/>
            <person name="Babayeva S."/>
            <person name="Izzatullayeva V."/>
            <person name="Mammadov A."/>
            <person name="Mammadov A."/>
            <person name="Sharifova S."/>
            <person name="Ojaghi J."/>
            <person name="Eynullazada K."/>
            <person name="Bayramov B."/>
            <person name="Abdulazimova A."/>
            <person name="Shahmuradov I."/>
        </authorList>
    </citation>
    <scope>NUCLEOTIDE SEQUENCE [LARGE SCALE GENOMIC DNA]</scope>
    <source>
        <strain evidence="2">cv. AG2017</strain>
        <tissue evidence="1">Leaf</tissue>
    </source>
</reference>
<keyword evidence="2" id="KW-1185">Reference proteome</keyword>
<dbReference type="Proteomes" id="UP000233551">
    <property type="component" value="Unassembled WGS sequence"/>
</dbReference>
<organism evidence="1 2">
    <name type="scientific">Punica granatum</name>
    <name type="common">Pomegranate</name>
    <dbReference type="NCBI Taxonomy" id="22663"/>
    <lineage>
        <taxon>Eukaryota</taxon>
        <taxon>Viridiplantae</taxon>
        <taxon>Streptophyta</taxon>
        <taxon>Embryophyta</taxon>
        <taxon>Tracheophyta</taxon>
        <taxon>Spermatophyta</taxon>
        <taxon>Magnoliopsida</taxon>
        <taxon>eudicotyledons</taxon>
        <taxon>Gunneridae</taxon>
        <taxon>Pentapetalae</taxon>
        <taxon>rosids</taxon>
        <taxon>malvids</taxon>
        <taxon>Myrtales</taxon>
        <taxon>Lythraceae</taxon>
        <taxon>Punica</taxon>
    </lineage>
</organism>
<dbReference type="EMBL" id="PGOL01009155">
    <property type="protein sequence ID" value="PKI31159.1"/>
    <property type="molecule type" value="Genomic_DNA"/>
</dbReference>
<dbReference type="AlphaFoldDB" id="A0A2I0HHJ2"/>
<evidence type="ECO:0000313" key="1">
    <source>
        <dbReference type="EMBL" id="PKI31159.1"/>
    </source>
</evidence>
<gene>
    <name evidence="1" type="ORF">CRG98_048450</name>
</gene>
<sequence>MTGGKDGRKLIVIEILLVDQKEVDGWSDMEWAKLFQGAGFSKYGIAPLVGPRCLIEGDHGARYHWQGRVSTDERSARTLVIDFHAISLLWFEFKLSAMNSDEIQELRLGRRSDWTRILPHALLSCLRCPSVWVRQIDGSDPSDGFARAGRTHRWCSQAALLRSHGIIEGLD</sequence>
<name>A0A2I0HHJ2_PUNGR</name>